<dbReference type="EMBL" id="CP121472">
    <property type="protein sequence ID" value="WPL17163.1"/>
    <property type="molecule type" value="Genomic_DNA"/>
</dbReference>
<keyword evidence="2" id="KW-1185">Reference proteome</keyword>
<proteinExistence type="predicted"/>
<accession>A0ABZ0S944</accession>
<reference evidence="1 2" key="1">
    <citation type="journal article" date="2023" name="Microorganisms">
        <title>Thiorhodovibrio frisius and Trv. litoralis spp. nov., Two Novel Members from a Clade of Fastidious Purple Sulfur Bacteria That Exhibit Unique Red-Shifted Light-Harvesting Capabilities.</title>
        <authorList>
            <person name="Methner A."/>
            <person name="Kuzyk S.B."/>
            <person name="Petersen J."/>
            <person name="Bauer S."/>
            <person name="Brinkmann H."/>
            <person name="Sichau K."/>
            <person name="Wanner G."/>
            <person name="Wolf J."/>
            <person name="Neumann-Schaal M."/>
            <person name="Henke P."/>
            <person name="Tank M."/>
            <person name="Sproer C."/>
            <person name="Bunk B."/>
            <person name="Overmann J."/>
        </authorList>
    </citation>
    <scope>NUCLEOTIDE SEQUENCE [LARGE SCALE GENOMIC DNA]</scope>
    <source>
        <strain evidence="1 2">DSM 6702</strain>
    </source>
</reference>
<protein>
    <recommendedName>
        <fullName evidence="3">Transposase</fullName>
    </recommendedName>
</protein>
<dbReference type="RefSeq" id="WP_328987680.1">
    <property type="nucleotide sequence ID" value="NZ_CP121472.1"/>
</dbReference>
<evidence type="ECO:0008006" key="3">
    <source>
        <dbReference type="Google" id="ProtNLM"/>
    </source>
</evidence>
<organism evidence="1 2">
    <name type="scientific">Thiorhodovibrio winogradskyi</name>
    <dbReference type="NCBI Taxonomy" id="77007"/>
    <lineage>
        <taxon>Bacteria</taxon>
        <taxon>Pseudomonadati</taxon>
        <taxon>Pseudomonadota</taxon>
        <taxon>Gammaproteobacteria</taxon>
        <taxon>Chromatiales</taxon>
        <taxon>Chromatiaceae</taxon>
        <taxon>Thiorhodovibrio</taxon>
    </lineage>
</organism>
<gene>
    <name evidence="1" type="ORF">Thiowin_02155</name>
</gene>
<sequence>MDRIISLCNRVDHGLKDRAHVELRQILSSRTLGRRDPHIARHKTARINHLRIHLVELGTRVKVACGYDGSSHAE</sequence>
<evidence type="ECO:0000313" key="2">
    <source>
        <dbReference type="Proteomes" id="UP001432180"/>
    </source>
</evidence>
<name>A0ABZ0S944_9GAMM</name>
<evidence type="ECO:0000313" key="1">
    <source>
        <dbReference type="EMBL" id="WPL17163.1"/>
    </source>
</evidence>
<dbReference type="Proteomes" id="UP001432180">
    <property type="component" value="Chromosome"/>
</dbReference>